<dbReference type="AlphaFoldDB" id="A0A060SDU3"/>
<keyword evidence="4" id="KW-1185">Reference proteome</keyword>
<proteinExistence type="predicted"/>
<organism evidence="3 4">
    <name type="scientific">Pycnoporus cinnabarinus</name>
    <name type="common">Cinnabar-red polypore</name>
    <name type="synonym">Trametes cinnabarina</name>
    <dbReference type="NCBI Taxonomy" id="5643"/>
    <lineage>
        <taxon>Eukaryota</taxon>
        <taxon>Fungi</taxon>
        <taxon>Dikarya</taxon>
        <taxon>Basidiomycota</taxon>
        <taxon>Agaricomycotina</taxon>
        <taxon>Agaricomycetes</taxon>
        <taxon>Polyporales</taxon>
        <taxon>Polyporaceae</taxon>
        <taxon>Trametes</taxon>
    </lineage>
</organism>
<evidence type="ECO:0000313" key="3">
    <source>
        <dbReference type="EMBL" id="CDO72356.1"/>
    </source>
</evidence>
<name>A0A060SDU3_PYCCI</name>
<dbReference type="Pfam" id="PF24852">
    <property type="entry name" value="DUF7726"/>
    <property type="match status" value="1"/>
</dbReference>
<dbReference type="OMA" id="FKVTHWL"/>
<dbReference type="PANTHER" id="PTHR42339">
    <property type="entry name" value="HISTONE H1"/>
    <property type="match status" value="1"/>
</dbReference>
<dbReference type="EMBL" id="CCBP010000112">
    <property type="protein sequence ID" value="CDO72356.1"/>
    <property type="molecule type" value="Genomic_DNA"/>
</dbReference>
<dbReference type="OrthoDB" id="2592504at2759"/>
<comment type="caution">
    <text evidence="3">The sequence shown here is derived from an EMBL/GenBank/DDBJ whole genome shotgun (WGS) entry which is preliminary data.</text>
</comment>
<accession>A0A060SDU3</accession>
<dbReference type="Proteomes" id="UP000029665">
    <property type="component" value="Unassembled WGS sequence"/>
</dbReference>
<reference evidence="3" key="1">
    <citation type="submission" date="2014-01" db="EMBL/GenBank/DDBJ databases">
        <title>The genome of the white-rot fungus Pycnoporus cinnabarinus: a basidiomycete model with a versatile arsenal for lignocellulosic biomass breakdown.</title>
        <authorList>
            <person name="Levasseur A."/>
            <person name="Lomascolo A."/>
            <person name="Ruiz-Duenas F.J."/>
            <person name="Uzan E."/>
            <person name="Piumi F."/>
            <person name="Kues U."/>
            <person name="Ram A.F.J."/>
            <person name="Murat C."/>
            <person name="Haon M."/>
            <person name="Benoit I."/>
            <person name="Arfi Y."/>
            <person name="Chevret D."/>
            <person name="Drula E."/>
            <person name="Kwon M.J."/>
            <person name="Gouret P."/>
            <person name="Lesage-Meessen L."/>
            <person name="Lombard V."/>
            <person name="Mariette J."/>
            <person name="Noirot C."/>
            <person name="Park J."/>
            <person name="Patyshakuliyeva A."/>
            <person name="Wieneger R.A.B."/>
            <person name="Wosten H.A.B."/>
            <person name="Martin F."/>
            <person name="Coutinho P.M."/>
            <person name="de Vries R."/>
            <person name="Martinez A.T."/>
            <person name="Klopp C."/>
            <person name="Pontarotti P."/>
            <person name="Henrissat B."/>
            <person name="Record E."/>
        </authorList>
    </citation>
    <scope>NUCLEOTIDE SEQUENCE [LARGE SCALE GENOMIC DNA]</scope>
    <source>
        <strain evidence="3">BRFM137</strain>
    </source>
</reference>
<protein>
    <recommendedName>
        <fullName evidence="2">DUF7726 domain-containing protein</fullName>
    </recommendedName>
</protein>
<dbReference type="InterPro" id="IPR056143">
    <property type="entry name" value="DUF7726"/>
</dbReference>
<dbReference type="PANTHER" id="PTHR42339:SF1">
    <property type="entry name" value="HISTONE H1"/>
    <property type="match status" value="1"/>
</dbReference>
<gene>
    <name evidence="3" type="ORF">BN946_scf184977.g53</name>
</gene>
<evidence type="ECO:0000259" key="2">
    <source>
        <dbReference type="Pfam" id="PF24852"/>
    </source>
</evidence>
<feature type="region of interest" description="Disordered" evidence="1">
    <location>
        <begin position="39"/>
        <end position="64"/>
    </location>
</feature>
<sequence length="187" mass="21205">MPPKRKSDVLKPVIDLTTESSTEVAARYKENAVAVVAESAAKKARSSDIGEGSSSGAKKGKNADKPWQSWRDVVLDGEEEGDLPIYDDCNDIRRKIRLLLKQPNFKITHWLKEIGNINNNSYQRFMKATGPTGGAENGTYYAAYVYFEKVRIFEGKKKTAKRIRIEQERSQGLPRVDRKHVWVFTGR</sequence>
<evidence type="ECO:0000313" key="4">
    <source>
        <dbReference type="Proteomes" id="UP000029665"/>
    </source>
</evidence>
<evidence type="ECO:0000256" key="1">
    <source>
        <dbReference type="SAM" id="MobiDB-lite"/>
    </source>
</evidence>
<feature type="domain" description="DUF7726" evidence="2">
    <location>
        <begin position="84"/>
        <end position="157"/>
    </location>
</feature>
<dbReference type="HOGENOM" id="CLU_116575_1_0_1"/>